<dbReference type="PROSITE" id="PS50902">
    <property type="entry name" value="FLAVODOXIN_LIKE"/>
    <property type="match status" value="1"/>
</dbReference>
<evidence type="ECO:0000313" key="3">
    <source>
        <dbReference type="Proteomes" id="UP000461880"/>
    </source>
</evidence>
<organism evidence="2 3">
    <name type="scientific">Stecheria intestinalis</name>
    <dbReference type="NCBI Taxonomy" id="2606630"/>
    <lineage>
        <taxon>Bacteria</taxon>
        <taxon>Bacillati</taxon>
        <taxon>Bacillota</taxon>
        <taxon>Erysipelotrichia</taxon>
        <taxon>Erysipelotrichales</taxon>
        <taxon>Erysipelotrichaceae</taxon>
        <taxon>Stecheria</taxon>
    </lineage>
</organism>
<dbReference type="GO" id="GO:0009055">
    <property type="term" value="F:electron transfer activity"/>
    <property type="evidence" value="ECO:0007669"/>
    <property type="project" value="InterPro"/>
</dbReference>
<dbReference type="Gene3D" id="3.40.50.360">
    <property type="match status" value="1"/>
</dbReference>
<dbReference type="AlphaFoldDB" id="A0A7X2NTT9"/>
<sequence length="142" mass="15567">MTSVNVIYQSRKGNTRKVAEAIAQACGVKAIDINEPSQLGDTDLLFIGMGVYAGRPDASVMDYLDNLPAGKIRGAALFSTSATGRDRTELAVNLLEHKHITVYPKHLLLKGKFLWMNKGMPDEAELEKARQFAREVLDSFAG</sequence>
<dbReference type="InterPro" id="IPR029039">
    <property type="entry name" value="Flavoprotein-like_sf"/>
</dbReference>
<proteinExistence type="predicted"/>
<dbReference type="RefSeq" id="WP_105304758.1">
    <property type="nucleotide sequence ID" value="NZ_VUMN01000032.1"/>
</dbReference>
<dbReference type="PROSITE" id="PS00201">
    <property type="entry name" value="FLAVODOXIN"/>
    <property type="match status" value="1"/>
</dbReference>
<dbReference type="Pfam" id="PF12641">
    <property type="entry name" value="Flavodoxin_3"/>
    <property type="match status" value="1"/>
</dbReference>
<protein>
    <recommendedName>
        <fullName evidence="1">Flavodoxin-like domain-containing protein</fullName>
    </recommendedName>
</protein>
<dbReference type="InterPro" id="IPR008254">
    <property type="entry name" value="Flavodoxin/NO_synth"/>
</dbReference>
<evidence type="ECO:0000313" key="2">
    <source>
        <dbReference type="EMBL" id="MSS59441.1"/>
    </source>
</evidence>
<evidence type="ECO:0000259" key="1">
    <source>
        <dbReference type="PROSITE" id="PS50902"/>
    </source>
</evidence>
<dbReference type="GO" id="GO:0016651">
    <property type="term" value="F:oxidoreductase activity, acting on NAD(P)H"/>
    <property type="evidence" value="ECO:0007669"/>
    <property type="project" value="UniProtKB-ARBA"/>
</dbReference>
<dbReference type="SUPFAM" id="SSF52218">
    <property type="entry name" value="Flavoproteins"/>
    <property type="match status" value="1"/>
</dbReference>
<accession>A0A7X2NTT9</accession>
<dbReference type="EMBL" id="VUMN01000032">
    <property type="protein sequence ID" value="MSS59441.1"/>
    <property type="molecule type" value="Genomic_DNA"/>
</dbReference>
<gene>
    <name evidence="2" type="ORF">FYJ51_11120</name>
</gene>
<feature type="domain" description="Flavodoxin-like" evidence="1">
    <location>
        <begin position="4"/>
        <end position="137"/>
    </location>
</feature>
<dbReference type="GO" id="GO:0010181">
    <property type="term" value="F:FMN binding"/>
    <property type="evidence" value="ECO:0007669"/>
    <property type="project" value="InterPro"/>
</dbReference>
<dbReference type="InterPro" id="IPR001226">
    <property type="entry name" value="Flavodoxin_CS"/>
</dbReference>
<reference evidence="2 3" key="1">
    <citation type="submission" date="2019-08" db="EMBL/GenBank/DDBJ databases">
        <title>In-depth cultivation of the pig gut microbiome towards novel bacterial diversity and tailored functional studies.</title>
        <authorList>
            <person name="Wylensek D."/>
            <person name="Hitch T.C.A."/>
            <person name="Clavel T."/>
        </authorList>
    </citation>
    <scope>NUCLEOTIDE SEQUENCE [LARGE SCALE GENOMIC DNA]</scope>
    <source>
        <strain evidence="2 3">Oil+RF-744-GAM-WT-6</strain>
    </source>
</reference>
<keyword evidence="3" id="KW-1185">Reference proteome</keyword>
<comment type="caution">
    <text evidence="2">The sequence shown here is derived from an EMBL/GenBank/DDBJ whole genome shotgun (WGS) entry which is preliminary data.</text>
</comment>
<dbReference type="Proteomes" id="UP000461880">
    <property type="component" value="Unassembled WGS sequence"/>
</dbReference>
<name>A0A7X2NTT9_9FIRM</name>